<name>A0A6G0VV35_APHCR</name>
<reference evidence="2 3" key="1">
    <citation type="submission" date="2019-08" db="EMBL/GenBank/DDBJ databases">
        <title>Whole genome of Aphis craccivora.</title>
        <authorList>
            <person name="Voronova N.V."/>
            <person name="Shulinski R.S."/>
            <person name="Bandarenka Y.V."/>
            <person name="Zhorov D.G."/>
            <person name="Warner D."/>
        </authorList>
    </citation>
    <scope>NUCLEOTIDE SEQUENCE [LARGE SCALE GENOMIC DNA]</scope>
    <source>
        <strain evidence="2">180601</strain>
        <tissue evidence="2">Whole Body</tissue>
    </source>
</reference>
<protein>
    <submittedName>
        <fullName evidence="2">Uncharacterized protein</fullName>
    </submittedName>
</protein>
<dbReference type="Proteomes" id="UP000478052">
    <property type="component" value="Unassembled WGS sequence"/>
</dbReference>
<gene>
    <name evidence="2" type="ORF">FWK35_00027459</name>
</gene>
<evidence type="ECO:0000313" key="3">
    <source>
        <dbReference type="Proteomes" id="UP000478052"/>
    </source>
</evidence>
<keyword evidence="3" id="KW-1185">Reference proteome</keyword>
<dbReference type="AlphaFoldDB" id="A0A6G0VV35"/>
<feature type="compositionally biased region" description="Basic and acidic residues" evidence="1">
    <location>
        <begin position="7"/>
        <end position="18"/>
    </location>
</feature>
<proteinExistence type="predicted"/>
<comment type="caution">
    <text evidence="2">The sequence shown here is derived from an EMBL/GenBank/DDBJ whole genome shotgun (WGS) entry which is preliminary data.</text>
</comment>
<accession>A0A6G0VV35</accession>
<sequence>MLALHSRRGDARQREHESVVGSLVSSRLVSPCLVRAPFGVGFFVASQRTRATRRGLSTTFSRCLVLVWFENSRLILSFT</sequence>
<evidence type="ECO:0000313" key="2">
    <source>
        <dbReference type="EMBL" id="KAF0710821.1"/>
    </source>
</evidence>
<organism evidence="2 3">
    <name type="scientific">Aphis craccivora</name>
    <name type="common">Cowpea aphid</name>
    <dbReference type="NCBI Taxonomy" id="307492"/>
    <lineage>
        <taxon>Eukaryota</taxon>
        <taxon>Metazoa</taxon>
        <taxon>Ecdysozoa</taxon>
        <taxon>Arthropoda</taxon>
        <taxon>Hexapoda</taxon>
        <taxon>Insecta</taxon>
        <taxon>Pterygota</taxon>
        <taxon>Neoptera</taxon>
        <taxon>Paraneoptera</taxon>
        <taxon>Hemiptera</taxon>
        <taxon>Sternorrhyncha</taxon>
        <taxon>Aphidomorpha</taxon>
        <taxon>Aphidoidea</taxon>
        <taxon>Aphididae</taxon>
        <taxon>Aphidini</taxon>
        <taxon>Aphis</taxon>
        <taxon>Aphis</taxon>
    </lineage>
</organism>
<evidence type="ECO:0000256" key="1">
    <source>
        <dbReference type="SAM" id="MobiDB-lite"/>
    </source>
</evidence>
<feature type="region of interest" description="Disordered" evidence="1">
    <location>
        <begin position="1"/>
        <end position="21"/>
    </location>
</feature>
<dbReference type="EMBL" id="VUJU01011519">
    <property type="protein sequence ID" value="KAF0710821.1"/>
    <property type="molecule type" value="Genomic_DNA"/>
</dbReference>